<dbReference type="SUPFAM" id="SSF53383">
    <property type="entry name" value="PLP-dependent transferases"/>
    <property type="match status" value="1"/>
</dbReference>
<dbReference type="InterPro" id="IPR015422">
    <property type="entry name" value="PyrdxlP-dep_Trfase_small"/>
</dbReference>
<evidence type="ECO:0000256" key="3">
    <source>
        <dbReference type="ARBA" id="ARBA00022898"/>
    </source>
</evidence>
<dbReference type="Gene3D" id="3.90.1150.10">
    <property type="entry name" value="Aspartate Aminotransferase, domain 1"/>
    <property type="match status" value="1"/>
</dbReference>
<sequence length="347" mass="38430">MNNTSLIDLSKNENSFGPNPHVVTALMNIVEKISLYPCMSGHKLKEILGEFHNIQPEQIVIGNGSVSILDHCARAILSPGDEAIIPRSTFIAIPQIVRDHGAHVIDIPLSNWVIDLQRCLSLIGPRTRLIILVNPNNPTGTCLPQETIINFLQHVPPHINVVVDEAYIDYIQDPSAASVADLINEFDNLSVTRTFSKAHGLAALRIGYSIMPQPVAKRINAFQLPFSNNSLALEAAALSIQDSDYLKRVRIHNKSGQEQLCSAFREMGINYIDSVANFISIKLGADTKMVFDYLKARRILVAPQASVNMPDYLRVTIGAEEQNSIFLNYMREYIISSTEGIPAYEAV</sequence>
<keyword evidence="1" id="KW-0032">Aminotransferase</keyword>
<dbReference type="EMBL" id="UOFR01000032">
    <property type="protein sequence ID" value="VAW95250.1"/>
    <property type="molecule type" value="Genomic_DNA"/>
</dbReference>
<evidence type="ECO:0000256" key="1">
    <source>
        <dbReference type="ARBA" id="ARBA00022576"/>
    </source>
</evidence>
<keyword evidence="2" id="KW-0808">Transferase</keyword>
<dbReference type="Pfam" id="PF00155">
    <property type="entry name" value="Aminotran_1_2"/>
    <property type="match status" value="1"/>
</dbReference>
<protein>
    <recommendedName>
        <fullName evidence="4">Aminotransferase class I/classII large domain-containing protein</fullName>
    </recommendedName>
</protein>
<dbReference type="PANTHER" id="PTHR43643">
    <property type="entry name" value="HISTIDINOL-PHOSPHATE AMINOTRANSFERASE 2"/>
    <property type="match status" value="1"/>
</dbReference>
<dbReference type="AlphaFoldDB" id="A0A3B1A108"/>
<keyword evidence="3" id="KW-0663">Pyridoxal phosphate</keyword>
<feature type="domain" description="Aminotransferase class I/classII large" evidence="4">
    <location>
        <begin position="6"/>
        <end position="324"/>
    </location>
</feature>
<gene>
    <name evidence="5" type="ORF">MNBD_GAMMA21-1428</name>
</gene>
<dbReference type="CDD" id="cd00609">
    <property type="entry name" value="AAT_like"/>
    <property type="match status" value="1"/>
</dbReference>
<dbReference type="InterPro" id="IPR050106">
    <property type="entry name" value="HistidinolP_aminotransfase"/>
</dbReference>
<dbReference type="InterPro" id="IPR015424">
    <property type="entry name" value="PyrdxlP-dep_Trfase"/>
</dbReference>
<evidence type="ECO:0000256" key="2">
    <source>
        <dbReference type="ARBA" id="ARBA00022679"/>
    </source>
</evidence>
<evidence type="ECO:0000259" key="4">
    <source>
        <dbReference type="Pfam" id="PF00155"/>
    </source>
</evidence>
<accession>A0A3B1A108</accession>
<proteinExistence type="predicted"/>
<dbReference type="Gene3D" id="3.40.640.10">
    <property type="entry name" value="Type I PLP-dependent aspartate aminotransferase-like (Major domain)"/>
    <property type="match status" value="1"/>
</dbReference>
<organism evidence="5">
    <name type="scientific">hydrothermal vent metagenome</name>
    <dbReference type="NCBI Taxonomy" id="652676"/>
    <lineage>
        <taxon>unclassified sequences</taxon>
        <taxon>metagenomes</taxon>
        <taxon>ecological metagenomes</taxon>
    </lineage>
</organism>
<dbReference type="PANTHER" id="PTHR43643:SF3">
    <property type="entry name" value="HISTIDINOL-PHOSPHATE AMINOTRANSFERASE"/>
    <property type="match status" value="1"/>
</dbReference>
<dbReference type="GO" id="GO:0030170">
    <property type="term" value="F:pyridoxal phosphate binding"/>
    <property type="evidence" value="ECO:0007669"/>
    <property type="project" value="InterPro"/>
</dbReference>
<reference evidence="5" key="1">
    <citation type="submission" date="2018-06" db="EMBL/GenBank/DDBJ databases">
        <authorList>
            <person name="Zhirakovskaya E."/>
        </authorList>
    </citation>
    <scope>NUCLEOTIDE SEQUENCE</scope>
</reference>
<dbReference type="InterPro" id="IPR015421">
    <property type="entry name" value="PyrdxlP-dep_Trfase_major"/>
</dbReference>
<dbReference type="GO" id="GO:0008483">
    <property type="term" value="F:transaminase activity"/>
    <property type="evidence" value="ECO:0007669"/>
    <property type="project" value="UniProtKB-KW"/>
</dbReference>
<dbReference type="InterPro" id="IPR004839">
    <property type="entry name" value="Aminotransferase_I/II_large"/>
</dbReference>
<evidence type="ECO:0000313" key="5">
    <source>
        <dbReference type="EMBL" id="VAW95250.1"/>
    </source>
</evidence>
<name>A0A3B1A108_9ZZZZ</name>